<dbReference type="SUPFAM" id="SSF52200">
    <property type="entry name" value="Toll/Interleukin receptor TIR domain"/>
    <property type="match status" value="1"/>
</dbReference>
<dbReference type="GO" id="GO:0006954">
    <property type="term" value="P:inflammatory response"/>
    <property type="evidence" value="ECO:0007669"/>
    <property type="project" value="UniProtKB-UniRule"/>
</dbReference>
<keyword evidence="6 21" id="KW-0399">Innate immunity</keyword>
<dbReference type="GO" id="GO:0032497">
    <property type="term" value="P:detection of lipopolysaccharide"/>
    <property type="evidence" value="ECO:0007669"/>
    <property type="project" value="TreeGrafter"/>
</dbReference>
<comment type="similarity">
    <text evidence="4 21">Belongs to the Toll-like receptor family.</text>
</comment>
<dbReference type="InterPro" id="IPR032675">
    <property type="entry name" value="LRR_dom_sf"/>
</dbReference>
<dbReference type="EMBL" id="JANPWB010000010">
    <property type="protein sequence ID" value="KAJ1145843.1"/>
    <property type="molecule type" value="Genomic_DNA"/>
</dbReference>
<evidence type="ECO:0000256" key="8">
    <source>
        <dbReference type="ARBA" id="ARBA00022692"/>
    </source>
</evidence>
<dbReference type="GO" id="GO:0034142">
    <property type="term" value="P:toll-like receptor 4 signaling pathway"/>
    <property type="evidence" value="ECO:0007669"/>
    <property type="project" value="TreeGrafter"/>
</dbReference>
<feature type="transmembrane region" description="Helical" evidence="22">
    <location>
        <begin position="636"/>
        <end position="657"/>
    </location>
</feature>
<keyword evidence="18 21" id="KW-0395">Inflammatory response</keyword>
<evidence type="ECO:0000256" key="13">
    <source>
        <dbReference type="ARBA" id="ARBA00022859"/>
    </source>
</evidence>
<dbReference type="Proteomes" id="UP001066276">
    <property type="component" value="Chromosome 6"/>
</dbReference>
<evidence type="ECO:0000256" key="6">
    <source>
        <dbReference type="ARBA" id="ARBA00022588"/>
    </source>
</evidence>
<evidence type="ECO:0000256" key="1">
    <source>
        <dbReference type="ARBA" id="ARBA00004251"/>
    </source>
</evidence>
<dbReference type="GO" id="GO:0005769">
    <property type="term" value="C:early endosome"/>
    <property type="evidence" value="ECO:0007669"/>
    <property type="project" value="UniProtKB-SubCell"/>
</dbReference>
<protein>
    <recommendedName>
        <fullName evidence="20">Toll-like receptor 4</fullName>
    </recommendedName>
</protein>
<keyword evidence="16 21" id="KW-0675">Receptor</keyword>
<evidence type="ECO:0000256" key="10">
    <source>
        <dbReference type="ARBA" id="ARBA00022737"/>
    </source>
</evidence>
<evidence type="ECO:0000313" key="25">
    <source>
        <dbReference type="EMBL" id="KAJ1145843.1"/>
    </source>
</evidence>
<dbReference type="SMART" id="SM00369">
    <property type="entry name" value="LRR_TYP"/>
    <property type="match status" value="10"/>
</dbReference>
<name>A0AAV7R4Z1_PLEWA</name>
<evidence type="ECO:0000256" key="22">
    <source>
        <dbReference type="SAM" id="Phobius"/>
    </source>
</evidence>
<evidence type="ECO:0000259" key="24">
    <source>
        <dbReference type="PROSITE" id="PS50104"/>
    </source>
</evidence>
<dbReference type="Pfam" id="PF13855">
    <property type="entry name" value="LRR_8"/>
    <property type="match status" value="2"/>
</dbReference>
<dbReference type="PIRSF" id="PIRSF037595">
    <property type="entry name" value="Toll-like_receptor"/>
    <property type="match status" value="1"/>
</dbReference>
<gene>
    <name evidence="25" type="ORF">NDU88_012126</name>
</gene>
<dbReference type="InterPro" id="IPR003591">
    <property type="entry name" value="Leu-rich_rpt_typical-subtyp"/>
</dbReference>
<accession>A0AAV7R4Z1</accession>
<evidence type="ECO:0000256" key="21">
    <source>
        <dbReference type="PIRNR" id="PIRNR037595"/>
    </source>
</evidence>
<dbReference type="GO" id="GO:0050829">
    <property type="term" value="P:defense response to Gram-negative bacterium"/>
    <property type="evidence" value="ECO:0007669"/>
    <property type="project" value="TreeGrafter"/>
</dbReference>
<dbReference type="InterPro" id="IPR001611">
    <property type="entry name" value="Leu-rich_rpt"/>
</dbReference>
<dbReference type="PROSITE" id="PS50104">
    <property type="entry name" value="TIR"/>
    <property type="match status" value="1"/>
</dbReference>
<evidence type="ECO:0000256" key="5">
    <source>
        <dbReference type="ARBA" id="ARBA00022475"/>
    </source>
</evidence>
<comment type="subcellular location">
    <subcellularLocation>
        <location evidence="1">Cell membrane</location>
        <topology evidence="1">Single-pass type I membrane protein</topology>
    </subcellularLocation>
    <subcellularLocation>
        <location evidence="3">Cell projection</location>
        <location evidence="3">Ruffle</location>
    </subcellularLocation>
    <subcellularLocation>
        <location evidence="2">Early endosome</location>
    </subcellularLocation>
</comment>
<evidence type="ECO:0000256" key="3">
    <source>
        <dbReference type="ARBA" id="ARBA00004466"/>
    </source>
</evidence>
<keyword evidence="9 23" id="KW-0732">Signal</keyword>
<keyword evidence="12" id="KW-0832">Ubl conjugation</keyword>
<keyword evidence="5" id="KW-1003">Cell membrane</keyword>
<dbReference type="GO" id="GO:0005886">
    <property type="term" value="C:plasma membrane"/>
    <property type="evidence" value="ECO:0007669"/>
    <property type="project" value="UniProtKB-SubCell"/>
</dbReference>
<evidence type="ECO:0000256" key="7">
    <source>
        <dbReference type="ARBA" id="ARBA00022614"/>
    </source>
</evidence>
<dbReference type="PANTHER" id="PTHR24365:SF521">
    <property type="entry name" value="TOLL-LIKE RECEPTOR 4"/>
    <property type="match status" value="1"/>
</dbReference>
<organism evidence="25 26">
    <name type="scientific">Pleurodeles waltl</name>
    <name type="common">Iberian ribbed newt</name>
    <dbReference type="NCBI Taxonomy" id="8319"/>
    <lineage>
        <taxon>Eukaryota</taxon>
        <taxon>Metazoa</taxon>
        <taxon>Chordata</taxon>
        <taxon>Craniata</taxon>
        <taxon>Vertebrata</taxon>
        <taxon>Euteleostomi</taxon>
        <taxon>Amphibia</taxon>
        <taxon>Batrachia</taxon>
        <taxon>Caudata</taxon>
        <taxon>Salamandroidea</taxon>
        <taxon>Salamandridae</taxon>
        <taxon>Pleurodelinae</taxon>
        <taxon>Pleurodeles</taxon>
    </lineage>
</organism>
<reference evidence="25" key="1">
    <citation type="journal article" date="2022" name="bioRxiv">
        <title>Sequencing and chromosome-scale assembly of the giantPleurodeles waltlgenome.</title>
        <authorList>
            <person name="Brown T."/>
            <person name="Elewa A."/>
            <person name="Iarovenko S."/>
            <person name="Subramanian E."/>
            <person name="Araus A.J."/>
            <person name="Petzold A."/>
            <person name="Susuki M."/>
            <person name="Suzuki K.-i.T."/>
            <person name="Hayashi T."/>
            <person name="Toyoda A."/>
            <person name="Oliveira C."/>
            <person name="Osipova E."/>
            <person name="Leigh N.D."/>
            <person name="Simon A."/>
            <person name="Yun M.H."/>
        </authorList>
    </citation>
    <scope>NUCLEOTIDE SEQUENCE</scope>
    <source>
        <strain evidence="25">20211129_DDA</strain>
        <tissue evidence="25">Liver</tissue>
    </source>
</reference>
<dbReference type="SMART" id="SM00082">
    <property type="entry name" value="LRRCT"/>
    <property type="match status" value="1"/>
</dbReference>
<evidence type="ECO:0000256" key="9">
    <source>
        <dbReference type="ARBA" id="ARBA00022729"/>
    </source>
</evidence>
<dbReference type="GO" id="GO:0045087">
    <property type="term" value="P:innate immune response"/>
    <property type="evidence" value="ECO:0007669"/>
    <property type="project" value="UniProtKB-UniRule"/>
</dbReference>
<dbReference type="Pfam" id="PF01582">
    <property type="entry name" value="TIR"/>
    <property type="match status" value="1"/>
</dbReference>
<keyword evidence="13 21" id="KW-0391">Immunity</keyword>
<keyword evidence="10" id="KW-0677">Repeat</keyword>
<keyword evidence="15 22" id="KW-0472">Membrane</keyword>
<evidence type="ECO:0000256" key="20">
    <source>
        <dbReference type="ARBA" id="ARBA00040109"/>
    </source>
</evidence>
<evidence type="ECO:0000256" key="14">
    <source>
        <dbReference type="ARBA" id="ARBA00022989"/>
    </source>
</evidence>
<dbReference type="PANTHER" id="PTHR24365">
    <property type="entry name" value="TOLL-LIKE RECEPTOR"/>
    <property type="match status" value="1"/>
</dbReference>
<keyword evidence="8 22" id="KW-0812">Transmembrane</keyword>
<evidence type="ECO:0000256" key="12">
    <source>
        <dbReference type="ARBA" id="ARBA00022843"/>
    </source>
</evidence>
<keyword evidence="14 22" id="KW-1133">Transmembrane helix</keyword>
<dbReference type="Gene3D" id="3.40.50.10140">
    <property type="entry name" value="Toll/interleukin-1 receptor homology (TIR) domain"/>
    <property type="match status" value="1"/>
</dbReference>
<dbReference type="InterPro" id="IPR035897">
    <property type="entry name" value="Toll_tir_struct_dom_sf"/>
</dbReference>
<dbReference type="SMART" id="SM00255">
    <property type="entry name" value="TIR"/>
    <property type="match status" value="1"/>
</dbReference>
<keyword evidence="26" id="KW-1185">Reference proteome</keyword>
<feature type="signal peptide" evidence="23">
    <location>
        <begin position="1"/>
        <end position="27"/>
    </location>
</feature>
<keyword evidence="17" id="KW-0325">Glycoprotein</keyword>
<evidence type="ECO:0000256" key="18">
    <source>
        <dbReference type="ARBA" id="ARBA00023198"/>
    </source>
</evidence>
<keyword evidence="19" id="KW-0966">Cell projection</keyword>
<comment type="caution">
    <text evidence="25">The sequence shown here is derived from an EMBL/GenBank/DDBJ whole genome shotgun (WGS) entry which is preliminary data.</text>
</comment>
<dbReference type="FunFam" id="3.40.50.10140:FF:000006">
    <property type="entry name" value="Toll-like receptor 4"/>
    <property type="match status" value="1"/>
</dbReference>
<dbReference type="InterPro" id="IPR000157">
    <property type="entry name" value="TIR_dom"/>
</dbReference>
<dbReference type="AlphaFoldDB" id="A0AAV7R4Z1"/>
<evidence type="ECO:0000256" key="2">
    <source>
        <dbReference type="ARBA" id="ARBA00004412"/>
    </source>
</evidence>
<evidence type="ECO:0000256" key="4">
    <source>
        <dbReference type="ARBA" id="ARBA00009634"/>
    </source>
</evidence>
<dbReference type="GO" id="GO:0046696">
    <property type="term" value="C:lipopolysaccharide receptor complex"/>
    <property type="evidence" value="ECO:0007669"/>
    <property type="project" value="TreeGrafter"/>
</dbReference>
<evidence type="ECO:0000256" key="19">
    <source>
        <dbReference type="ARBA" id="ARBA00023273"/>
    </source>
</evidence>
<evidence type="ECO:0000256" key="23">
    <source>
        <dbReference type="SAM" id="SignalP"/>
    </source>
</evidence>
<keyword evidence="7" id="KW-0433">Leucine-rich repeat</keyword>
<feature type="domain" description="TIR" evidence="24">
    <location>
        <begin position="681"/>
        <end position="824"/>
    </location>
</feature>
<dbReference type="SUPFAM" id="SSF52058">
    <property type="entry name" value="L domain-like"/>
    <property type="match status" value="2"/>
</dbReference>
<dbReference type="InterPro" id="IPR017241">
    <property type="entry name" value="Toll-like_receptor"/>
</dbReference>
<dbReference type="Gene3D" id="3.80.10.10">
    <property type="entry name" value="Ribonuclease Inhibitor"/>
    <property type="match status" value="1"/>
</dbReference>
<proteinExistence type="inferred from homology"/>
<dbReference type="GO" id="GO:0001726">
    <property type="term" value="C:ruffle"/>
    <property type="evidence" value="ECO:0007669"/>
    <property type="project" value="UniProtKB-SubCell"/>
</dbReference>
<evidence type="ECO:0000256" key="11">
    <source>
        <dbReference type="ARBA" id="ARBA00022753"/>
    </source>
</evidence>
<dbReference type="GO" id="GO:0001875">
    <property type="term" value="F:lipopolysaccharide immune receptor activity"/>
    <property type="evidence" value="ECO:0007669"/>
    <property type="project" value="TreeGrafter"/>
</dbReference>
<evidence type="ECO:0000256" key="17">
    <source>
        <dbReference type="ARBA" id="ARBA00023180"/>
    </source>
</evidence>
<sequence length="838" mass="96605">MPYRLRPYPLAALLLLSLVWVFRITDGQSPCKEIIPNIEFCCMDLNLTGLPLQLPTSIQLLDMSFNHLIMLSPRYFGRMPSLRRLDLTRCSIEVIEDEAFWGLPNLTSLVLTGNPLRYLSIGTFYGLLSLQRLAAVEINLSSLDDLPIGFMAGLQELNIGSNKIKSLKIPHFFTSLQRLRILDLHANLISNIFVGDLCVLKEMDTNNLTVILSQNMISYIEPESFLGIHIHKLSLRFCFKHSDTMRNCLQGLTGLWAHELEIGIFRNNFRFNFKNGLLDGLCNVEFHKILLINFHDFPNGTDTVFNCLVNATVIRLVSSRLSKITEMPIFTRLHHLELKNCWFMEVPAHQLSTLTTLKELKITNGEFLRHFNGELEGLSNLRSLDLSQNQINMDRCCHFLRTPRLEYLNLSFNSVIEMSSDYIDLENLQTLDLHHTKLVHFGTFPVLCLLRKLLYLDVSHSDTIFLIDCAFCGLENLQVLKLAGNKFGPNSMSSSFYNLTELIFLDVASCSLEKVQPDTFSRLEKLQELNISNNNLLVLDPAVYASLKALSILDFSRNQIPAFLANPQESLPGNLASLDLSQNPFDCSCTHLHFLEWVKSHKTLLGDWELMICKSPGYLRDEKIINVDLSTCETKLLTVVLLVSVPIFTFLVLFLIYKCYFQHYYRLLLSKWCIDPADEADMYDAFVIYSSKDEEWVIGVLVKKLEEGVPRIRLCLHFRDFMPGVLITSNIVKEGFLKSRKVVVVVSNHFFESKWCSFEFELAQSWQFLETKSGIIVVVLQEVDKAHLRHVFGLHRYLRRNTYLEWKQNAVEQNMFWVKMRKALLDGKPWRHQQMEIT</sequence>
<dbReference type="GO" id="GO:0004888">
    <property type="term" value="F:transmembrane signaling receptor activity"/>
    <property type="evidence" value="ECO:0007669"/>
    <property type="project" value="InterPro"/>
</dbReference>
<dbReference type="GO" id="GO:0001530">
    <property type="term" value="F:lipopolysaccharide binding"/>
    <property type="evidence" value="ECO:0007669"/>
    <property type="project" value="TreeGrafter"/>
</dbReference>
<evidence type="ECO:0000256" key="15">
    <source>
        <dbReference type="ARBA" id="ARBA00023136"/>
    </source>
</evidence>
<dbReference type="InterPro" id="IPR000483">
    <property type="entry name" value="Cys-rich_flank_reg_C"/>
</dbReference>
<feature type="chain" id="PRO_5043978439" description="Toll-like receptor 4" evidence="23">
    <location>
        <begin position="28"/>
        <end position="838"/>
    </location>
</feature>
<dbReference type="GO" id="GO:0002755">
    <property type="term" value="P:MyD88-dependent toll-like receptor signaling pathway"/>
    <property type="evidence" value="ECO:0007669"/>
    <property type="project" value="TreeGrafter"/>
</dbReference>
<evidence type="ECO:0000256" key="16">
    <source>
        <dbReference type="ARBA" id="ARBA00023170"/>
    </source>
</evidence>
<keyword evidence="11" id="KW-0967">Endosome</keyword>
<evidence type="ECO:0000313" key="26">
    <source>
        <dbReference type="Proteomes" id="UP001066276"/>
    </source>
</evidence>